<organism evidence="10 11">
    <name type="scientific">Cichlidogyrus casuarinus</name>
    <dbReference type="NCBI Taxonomy" id="1844966"/>
    <lineage>
        <taxon>Eukaryota</taxon>
        <taxon>Metazoa</taxon>
        <taxon>Spiralia</taxon>
        <taxon>Lophotrochozoa</taxon>
        <taxon>Platyhelminthes</taxon>
        <taxon>Monogenea</taxon>
        <taxon>Monopisthocotylea</taxon>
        <taxon>Dactylogyridea</taxon>
        <taxon>Ancyrocephalidae</taxon>
        <taxon>Cichlidogyrus</taxon>
    </lineage>
</organism>
<feature type="domain" description="Transferrin-like" evidence="9">
    <location>
        <begin position="360"/>
        <end position="701"/>
    </location>
</feature>
<feature type="binding site" evidence="7">
    <location>
        <position position="82"/>
    </location>
    <ligand>
        <name>Fe(3+)</name>
        <dbReference type="ChEBI" id="CHEBI:29034"/>
        <label>1</label>
    </ligand>
</feature>
<evidence type="ECO:0000256" key="4">
    <source>
        <dbReference type="ARBA" id="ARBA00023157"/>
    </source>
</evidence>
<dbReference type="PANTHER" id="PTHR11485">
    <property type="entry name" value="TRANSFERRIN"/>
    <property type="match status" value="1"/>
</dbReference>
<reference evidence="10 11" key="1">
    <citation type="submission" date="2024-11" db="EMBL/GenBank/DDBJ databases">
        <title>Adaptive evolution of stress response genes in parasites aligns with host niche diversity.</title>
        <authorList>
            <person name="Hahn C."/>
            <person name="Resl P."/>
        </authorList>
    </citation>
    <scope>NUCLEOTIDE SEQUENCE [LARGE SCALE GENOMIC DNA]</scope>
    <source>
        <strain evidence="10">EGGRZ-B1_66</strain>
        <tissue evidence="10">Body</tissue>
    </source>
</reference>
<dbReference type="Proteomes" id="UP001626550">
    <property type="component" value="Unassembled WGS sequence"/>
</dbReference>
<evidence type="ECO:0000256" key="2">
    <source>
        <dbReference type="ARBA" id="ARBA00022525"/>
    </source>
</evidence>
<feature type="disulfide bond" evidence="8">
    <location>
        <begin position="528"/>
        <end position="539"/>
    </location>
</feature>
<feature type="binding site" evidence="7">
    <location>
        <position position="442"/>
    </location>
    <ligand>
        <name>Fe(3+)</name>
        <dbReference type="ChEBI" id="CHEBI:29034"/>
        <label>1</label>
    </ligand>
</feature>
<dbReference type="AlphaFoldDB" id="A0ABD2QGM8"/>
<gene>
    <name evidence="10" type="primary">MFI2</name>
    <name evidence="10" type="ORF">Ciccas_002635</name>
</gene>
<evidence type="ECO:0000259" key="9">
    <source>
        <dbReference type="PROSITE" id="PS51408"/>
    </source>
</evidence>
<dbReference type="PANTHER" id="PTHR11485:SF29">
    <property type="entry name" value="TRANSFERRIN 2"/>
    <property type="match status" value="1"/>
</dbReference>
<keyword evidence="5 7" id="KW-0479">Metal-binding</keyword>
<accession>A0ABD2QGM8</accession>
<dbReference type="InterPro" id="IPR016357">
    <property type="entry name" value="Transferrin"/>
</dbReference>
<dbReference type="PIRSF" id="PIRSF002549">
    <property type="entry name" value="Transferrin"/>
    <property type="match status" value="1"/>
</dbReference>
<evidence type="ECO:0000256" key="1">
    <source>
        <dbReference type="ARBA" id="ARBA00004613"/>
    </source>
</evidence>
<comment type="similarity">
    <text evidence="5">Belongs to the transferrin family.</text>
</comment>
<feature type="disulfide bond" evidence="8">
    <location>
        <begin position="363"/>
        <end position="400"/>
    </location>
</feature>
<dbReference type="SMART" id="SM00094">
    <property type="entry name" value="TR_FER"/>
    <property type="match status" value="2"/>
</dbReference>
<dbReference type="Gene3D" id="3.40.190.10">
    <property type="entry name" value="Periplasmic binding protein-like II"/>
    <property type="match status" value="5"/>
</dbReference>
<dbReference type="InterPro" id="IPR001156">
    <property type="entry name" value="Transferrin-like_dom"/>
</dbReference>
<feature type="disulfide bond" evidence="8">
    <location>
        <begin position="150"/>
        <end position="173"/>
    </location>
</feature>
<keyword evidence="5" id="KW-0813">Transport</keyword>
<dbReference type="GO" id="GO:0006826">
    <property type="term" value="P:iron ion transport"/>
    <property type="evidence" value="ECO:0007669"/>
    <property type="project" value="UniProtKB-KW"/>
</dbReference>
<evidence type="ECO:0000256" key="5">
    <source>
        <dbReference type="PIRNR" id="PIRNR002549"/>
    </source>
</evidence>
<evidence type="ECO:0000313" key="10">
    <source>
        <dbReference type="EMBL" id="KAL3318700.1"/>
    </source>
</evidence>
<feature type="disulfide bond" evidence="8">
    <location>
        <begin position="596"/>
        <end position="610"/>
    </location>
</feature>
<dbReference type="GO" id="GO:0005576">
    <property type="term" value="C:extracellular region"/>
    <property type="evidence" value="ECO:0007669"/>
    <property type="project" value="UniProtKB-SubCell"/>
</dbReference>
<evidence type="ECO:0000256" key="6">
    <source>
        <dbReference type="PIRSR" id="PIRSR002549-2"/>
    </source>
</evidence>
<comment type="subcellular location">
    <subcellularLocation>
        <location evidence="1">Secreted</location>
    </subcellularLocation>
</comment>
<feature type="disulfide bond" evidence="8">
    <location>
        <begin position="106"/>
        <end position="197"/>
    </location>
</feature>
<feature type="binding site" evidence="6">
    <location>
        <position position="475"/>
    </location>
    <ligand>
        <name>hydrogencarbonate</name>
        <dbReference type="ChEBI" id="CHEBI:17544"/>
        <label>1</label>
    </ligand>
</feature>
<evidence type="ECO:0000256" key="3">
    <source>
        <dbReference type="ARBA" id="ARBA00022737"/>
    </source>
</evidence>
<feature type="disulfide bond" evidence="8">
    <location>
        <begin position="508"/>
        <end position="531"/>
    </location>
</feature>
<evidence type="ECO:0000256" key="7">
    <source>
        <dbReference type="PIRSR" id="PIRSR002549-3"/>
    </source>
</evidence>
<dbReference type="FunFam" id="3.40.190.10:FF:000095">
    <property type="entry name" value="Lactotransferrin"/>
    <property type="match status" value="1"/>
</dbReference>
<feature type="binding site" evidence="6">
    <location>
        <position position="115"/>
    </location>
    <ligand>
        <name>hydrogencarbonate</name>
        <dbReference type="ChEBI" id="CHEBI:17544"/>
        <label>1</label>
    </ligand>
</feature>
<keyword evidence="11" id="KW-1185">Reference proteome</keyword>
<dbReference type="PRINTS" id="PR00422">
    <property type="entry name" value="TRANSFERRIN"/>
</dbReference>
<feature type="binding site" evidence="7">
    <location>
        <position position="618"/>
    </location>
    <ligand>
        <name>Fe(3+)</name>
        <dbReference type="ChEBI" id="CHEBI:29034"/>
        <label>1</label>
    </ligand>
</feature>
<feature type="disulfide bond" evidence="8">
    <location>
        <begin position="466"/>
        <end position="556"/>
    </location>
</feature>
<feature type="disulfide bond" evidence="8">
    <location>
        <begin position="238"/>
        <end position="257"/>
    </location>
</feature>
<keyword evidence="5 7" id="KW-0408">Iron</keyword>
<keyword evidence="4 8" id="KW-1015">Disulfide bond</keyword>
<dbReference type="SUPFAM" id="SSF53850">
    <property type="entry name" value="Periplasmic binding protein-like II"/>
    <property type="match status" value="2"/>
</dbReference>
<keyword evidence="2" id="KW-0964">Secreted</keyword>
<dbReference type="CDD" id="cd13529">
    <property type="entry name" value="PBP2_transferrin"/>
    <property type="match status" value="1"/>
</dbReference>
<keyword evidence="3" id="KW-0677">Repeat</keyword>
<feature type="disulfide bond" evidence="8">
    <location>
        <begin position="170"/>
        <end position="182"/>
    </location>
</feature>
<dbReference type="EMBL" id="JBJKFK010000213">
    <property type="protein sequence ID" value="KAL3318700.1"/>
    <property type="molecule type" value="Genomic_DNA"/>
</dbReference>
<feature type="domain" description="Transferrin-like" evidence="9">
    <location>
        <begin position="1"/>
        <end position="354"/>
    </location>
</feature>
<evidence type="ECO:0000313" key="11">
    <source>
        <dbReference type="Proteomes" id="UP001626550"/>
    </source>
</evidence>
<evidence type="ECO:0000256" key="8">
    <source>
        <dbReference type="PIRSR" id="PIRSR002549-4"/>
    </source>
</evidence>
<protein>
    <submittedName>
        <fullName evidence="10">P97</fullName>
    </submittedName>
</protein>
<feature type="disulfide bond" evidence="8">
    <location>
        <begin position="373"/>
        <end position="391"/>
    </location>
</feature>
<dbReference type="Pfam" id="PF00405">
    <property type="entry name" value="Transferrin"/>
    <property type="match status" value="2"/>
</dbReference>
<feature type="binding site" evidence="7">
    <location>
        <position position="48"/>
    </location>
    <ligand>
        <name>Fe(3+)</name>
        <dbReference type="ChEBI" id="CHEBI:29034"/>
        <label>1</label>
    </ligand>
</feature>
<sequence length="759" mass="85527">MKCLSLSNAIQKASTMNTLYNLTCVQGRDEFDCMKIISEFNADLMNLDAGLGFYASRRYSLRPIAVESYNEATDIISADLTYYANIIVPKSKGNLDPYLLRSEEICFSGAGMADGYVMQLSKLIGEMNALPVTQCNSVVQNLIKFLGDSCLPGSLNEIFNPFGGNTEEICKLCANKGYESYCTYSDRYARNQGALQCLLDHNNNPETKYKPIAAFVRAQEIDLAAEDNFPINDYQLLCPNKGPSGAYIAPLTNFNSCHWGEIPSRMIMTSLTRLDPEILRSFLIQLGKTFTGVASTFKLFSSSGYNSTNIPYPTKNLMFSDFTRGIVVPTNEETSTYDRWIPTEFMQAVEKLNQCPLPTTRWCVIDEWEMNKCQKMRSAFSVKGIKPDLDCILANSTNDCMHLIKDGYVDMVNLEAGDLYTAGKYFGLVPIISENYGLGPYYYAVAVVRKINPILLISNWKFTLTCHSGVGKATGWVIPLNIILNTVQVRVLNGQIVYALGELVSRACVPGVLDLEYNPDLTNPLNLCEVCVGGNSDRCQRDNRELYFGDTGAFRCLVEGGDIAFTRHTTVHSNTADRNRNYWARNQREDNYELLCADGQRKDVSEWKTCHLSRVPGHTIVTAPHKTEEQRNNMWFMLQYGQEYYSSDRNEIFALFDSDFYHKDLIFSDETESLKLIKWENQDYIKWLGPEFLRLIENVEAVAKGTPSGVYNQAASTAVRVFGGERPSLDRQVPAKVERHRILSLQSRQNTPTENAIKA</sequence>
<proteinExistence type="inferred from homology"/>
<comment type="caution">
    <text evidence="10">The sequence shown here is derived from an EMBL/GenBank/DDBJ whole genome shotgun (WGS) entry which is preliminary data.</text>
</comment>
<name>A0ABD2QGM8_9PLAT</name>
<keyword evidence="5" id="KW-0406">Ion transport</keyword>
<dbReference type="PROSITE" id="PS51408">
    <property type="entry name" value="TRANSFERRIN_LIKE_4"/>
    <property type="match status" value="2"/>
</dbReference>
<dbReference type="GO" id="GO:0046872">
    <property type="term" value="F:metal ion binding"/>
    <property type="evidence" value="ECO:0007669"/>
    <property type="project" value="UniProtKB-KW"/>
</dbReference>
<feature type="disulfide bond" evidence="8">
    <location>
        <begin position="3"/>
        <end position="24"/>
    </location>
</feature>
<keyword evidence="5" id="KW-0410">Iron transport</keyword>